<dbReference type="RefSeq" id="WP_023353337.1">
    <property type="nucleotide sequence ID" value="NZ_KI535366.1"/>
</dbReference>
<proteinExistence type="predicted"/>
<evidence type="ECO:0000313" key="1">
    <source>
        <dbReference type="EMBL" id="ESL04088.1"/>
    </source>
</evidence>
<dbReference type="Proteomes" id="UP000018227">
    <property type="component" value="Unassembled WGS sequence"/>
</dbReference>
<accession>V2Y587</accession>
<reference evidence="1 2" key="1">
    <citation type="submission" date="2013-06" db="EMBL/GenBank/DDBJ databases">
        <authorList>
            <person name="Weinstock G."/>
            <person name="Sodergren E."/>
            <person name="Clifton S."/>
            <person name="Fulton L."/>
            <person name="Fulton B."/>
            <person name="Courtney L."/>
            <person name="Fronick C."/>
            <person name="Harrison M."/>
            <person name="Strong C."/>
            <person name="Farmer C."/>
            <person name="Delahaunty K."/>
            <person name="Markovic C."/>
            <person name="Hall O."/>
            <person name="Minx P."/>
            <person name="Tomlinson C."/>
            <person name="Mitreva M."/>
            <person name="Nelson J."/>
            <person name="Hou S."/>
            <person name="Wollam A."/>
            <person name="Pepin K.H."/>
            <person name="Johnson M."/>
            <person name="Bhonagiri V."/>
            <person name="Nash W.E."/>
            <person name="Warren W."/>
            <person name="Chinwalla A."/>
            <person name="Mardis E.R."/>
            <person name="Wilson R.K."/>
        </authorList>
    </citation>
    <scope>NUCLEOTIDE SEQUENCE [LARGE SCALE GENOMIC DNA]</scope>
    <source>
        <strain evidence="1 2">ATCC 51271</strain>
    </source>
</reference>
<dbReference type="STRING" id="592026.GCWU0000282_000434"/>
<sequence>MFYYFFTTFQSENTSGFKKICEYLPIDKIPAMPVKTGYTGI</sequence>
<dbReference type="EMBL" id="ACIL03000005">
    <property type="protein sequence ID" value="ESL04088.1"/>
    <property type="molecule type" value="Genomic_DNA"/>
</dbReference>
<gene>
    <name evidence="1" type="ORF">GCWU0000282_000434</name>
</gene>
<name>V2Y587_9FIRM</name>
<dbReference type="AlphaFoldDB" id="V2Y587"/>
<dbReference type="eggNOG" id="ENOG502ZRVR">
    <property type="taxonomic scope" value="Bacteria"/>
</dbReference>
<comment type="caution">
    <text evidence="1">The sequence shown here is derived from an EMBL/GenBank/DDBJ whole genome shotgun (WGS) entry which is preliminary data.</text>
</comment>
<keyword evidence="2" id="KW-1185">Reference proteome</keyword>
<evidence type="ECO:0000313" key="2">
    <source>
        <dbReference type="Proteomes" id="UP000018227"/>
    </source>
</evidence>
<protein>
    <submittedName>
        <fullName evidence="1">Uncharacterized protein</fullName>
    </submittedName>
</protein>
<organism evidence="1 2">
    <name type="scientific">Catonella morbi ATCC 51271</name>
    <dbReference type="NCBI Taxonomy" id="592026"/>
    <lineage>
        <taxon>Bacteria</taxon>
        <taxon>Bacillati</taxon>
        <taxon>Bacillota</taxon>
        <taxon>Clostridia</taxon>
        <taxon>Lachnospirales</taxon>
        <taxon>Lachnospiraceae</taxon>
        <taxon>Catonella</taxon>
    </lineage>
</organism>
<dbReference type="HOGENOM" id="CLU_3267497_0_0_9"/>